<dbReference type="InterPro" id="IPR000160">
    <property type="entry name" value="GGDEF_dom"/>
</dbReference>
<feature type="domain" description="GGDEF" evidence="4">
    <location>
        <begin position="348"/>
        <end position="482"/>
    </location>
</feature>
<evidence type="ECO:0008006" key="7">
    <source>
        <dbReference type="Google" id="ProtNLM"/>
    </source>
</evidence>
<dbReference type="RefSeq" id="WP_069004883.1">
    <property type="nucleotide sequence ID" value="NZ_LVJX01000007.1"/>
</dbReference>
<feature type="coiled-coil region" evidence="1">
    <location>
        <begin position="293"/>
        <end position="320"/>
    </location>
</feature>
<dbReference type="CDD" id="cd01948">
    <property type="entry name" value="EAL"/>
    <property type="match status" value="1"/>
</dbReference>
<accession>A0A1E2URI3</accession>
<gene>
    <name evidence="5" type="ORF">A3196_10270</name>
</gene>
<dbReference type="InterPro" id="IPR029787">
    <property type="entry name" value="Nucleotide_cyclase"/>
</dbReference>
<keyword evidence="1" id="KW-0175">Coiled coil</keyword>
<dbReference type="Gene3D" id="3.20.20.450">
    <property type="entry name" value="EAL domain"/>
    <property type="match status" value="1"/>
</dbReference>
<evidence type="ECO:0000256" key="2">
    <source>
        <dbReference type="SAM" id="Phobius"/>
    </source>
</evidence>
<dbReference type="SMART" id="SM00052">
    <property type="entry name" value="EAL"/>
    <property type="match status" value="1"/>
</dbReference>
<evidence type="ECO:0000259" key="3">
    <source>
        <dbReference type="PROSITE" id="PS50883"/>
    </source>
</evidence>
<dbReference type="SMART" id="SM00267">
    <property type="entry name" value="GGDEF"/>
    <property type="match status" value="1"/>
</dbReference>
<dbReference type="PANTHER" id="PTHR33121">
    <property type="entry name" value="CYCLIC DI-GMP PHOSPHODIESTERASE PDEF"/>
    <property type="match status" value="1"/>
</dbReference>
<dbReference type="STRING" id="1818881.A3196_10270"/>
<protein>
    <recommendedName>
        <fullName evidence="7">Diguanylate cyclase</fullName>
    </recommendedName>
</protein>
<keyword evidence="2" id="KW-0472">Membrane</keyword>
<dbReference type="CDD" id="cd01949">
    <property type="entry name" value="GGDEF"/>
    <property type="match status" value="1"/>
</dbReference>
<proteinExistence type="predicted"/>
<dbReference type="PROSITE" id="PS50887">
    <property type="entry name" value="GGDEF"/>
    <property type="match status" value="1"/>
</dbReference>
<feature type="transmembrane region" description="Helical" evidence="2">
    <location>
        <begin position="6"/>
        <end position="26"/>
    </location>
</feature>
<dbReference type="GO" id="GO:0071111">
    <property type="term" value="F:cyclic-guanylate-specific phosphodiesterase activity"/>
    <property type="evidence" value="ECO:0007669"/>
    <property type="project" value="InterPro"/>
</dbReference>
<evidence type="ECO:0000313" key="6">
    <source>
        <dbReference type="Proteomes" id="UP000094849"/>
    </source>
</evidence>
<name>A0A1E2URI3_9GAMM</name>
<dbReference type="Gene3D" id="3.30.70.270">
    <property type="match status" value="1"/>
</dbReference>
<organism evidence="5 6">
    <name type="scientific">Candidatus Thiodiazotropha endoloripes</name>
    <dbReference type="NCBI Taxonomy" id="1818881"/>
    <lineage>
        <taxon>Bacteria</taxon>
        <taxon>Pseudomonadati</taxon>
        <taxon>Pseudomonadota</taxon>
        <taxon>Gammaproteobacteria</taxon>
        <taxon>Chromatiales</taxon>
        <taxon>Sedimenticolaceae</taxon>
        <taxon>Candidatus Thiodiazotropha</taxon>
    </lineage>
</organism>
<dbReference type="AlphaFoldDB" id="A0A1E2URI3"/>
<dbReference type="InterPro" id="IPR043128">
    <property type="entry name" value="Rev_trsase/Diguanyl_cyclase"/>
</dbReference>
<dbReference type="PROSITE" id="PS50883">
    <property type="entry name" value="EAL"/>
    <property type="match status" value="1"/>
</dbReference>
<keyword evidence="2" id="KW-0812">Transmembrane</keyword>
<dbReference type="OrthoDB" id="9813913at2"/>
<sequence length="746" mass="84639">MRFRPIPLSLFTTFFVAVFLLLLFGLGRLTYLEIEKLNERFRNANQQLGDQEVASALTESLNIIDQKAVQLASWEEVIQQLLQPTYYTYWYRHRAKQNRFTSDYILDLALYDAEGNVLASIDTSLLPDHIQSDQLGLTIKISEYQPFVTVIKPVVNRQTNQLLGYISTLNQLMPIIESHHFSNADPATLNIDIEQSGHLSSEQFKQHLHYRLISMPYSQAIQSELADFLFRLAAITAILTLLIFPLAAWLVSRPIMAITYHINELKQYPYKKFDPVKDAPLLITELDTIRQSLDSYHNQLNQVNTTLDERNQQLQHLTQRDNLTGVLNRSAFDDYWNEISQLTGSKKLQTFLMLFDINHFKALNDSYGHQAGDDVLITIAQLINSMLRGREQLFRLGGDEFATILIGDNHRKAMQLAKQCHLAISNYPFEKLGILEPVRMSIGLAQSSTEDDSNLNTLLWQADVAVHFAKRPGYSNIVSFSAELAQHAQGLFSNRNQSVVFDAIDNGRGLVLFYQPIVNLETGHAEYYEALVRISHEDQLIMPSHIFPLVEARSLELDLDRQVIRKICADLKADKIPAGSGVSINLSAPTIVDSDLTNWLEALIPYTGQYKLLIEVTETALITQLETARKNLNKLRSMGFHIALDDFGSGYSSIRYLGTMPVDVVKFDITLTRLLDEPESNPILDHLAQMINESGHLLVAEGIETRSAATQLRQLGFRYGQGYYFGKPKAQIPAKQDYKHALNFSA</sequence>
<dbReference type="Pfam" id="PF00990">
    <property type="entry name" value="GGDEF"/>
    <property type="match status" value="1"/>
</dbReference>
<evidence type="ECO:0000259" key="4">
    <source>
        <dbReference type="PROSITE" id="PS50887"/>
    </source>
</evidence>
<keyword evidence="6" id="KW-1185">Reference proteome</keyword>
<comment type="caution">
    <text evidence="5">The sequence shown here is derived from an EMBL/GenBank/DDBJ whole genome shotgun (WGS) entry which is preliminary data.</text>
</comment>
<dbReference type="Pfam" id="PF00563">
    <property type="entry name" value="EAL"/>
    <property type="match status" value="1"/>
</dbReference>
<keyword evidence="2" id="KW-1133">Transmembrane helix</keyword>
<dbReference type="NCBIfam" id="TIGR00254">
    <property type="entry name" value="GGDEF"/>
    <property type="match status" value="1"/>
</dbReference>
<feature type="domain" description="EAL" evidence="3">
    <location>
        <begin position="493"/>
        <end position="742"/>
    </location>
</feature>
<dbReference type="SUPFAM" id="SSF55073">
    <property type="entry name" value="Nucleotide cyclase"/>
    <property type="match status" value="1"/>
</dbReference>
<evidence type="ECO:0000256" key="1">
    <source>
        <dbReference type="SAM" id="Coils"/>
    </source>
</evidence>
<dbReference type="InterPro" id="IPR050706">
    <property type="entry name" value="Cyclic-di-GMP_PDE-like"/>
</dbReference>
<feature type="transmembrane region" description="Helical" evidence="2">
    <location>
        <begin position="228"/>
        <end position="251"/>
    </location>
</feature>
<dbReference type="Proteomes" id="UP000094849">
    <property type="component" value="Unassembled WGS sequence"/>
</dbReference>
<dbReference type="EMBL" id="LVJZ01000003">
    <property type="protein sequence ID" value="ODB97114.1"/>
    <property type="molecule type" value="Genomic_DNA"/>
</dbReference>
<dbReference type="SUPFAM" id="SSF141868">
    <property type="entry name" value="EAL domain-like"/>
    <property type="match status" value="1"/>
</dbReference>
<dbReference type="InterPro" id="IPR001633">
    <property type="entry name" value="EAL_dom"/>
</dbReference>
<evidence type="ECO:0000313" key="5">
    <source>
        <dbReference type="EMBL" id="ODB97114.1"/>
    </source>
</evidence>
<dbReference type="InterPro" id="IPR035919">
    <property type="entry name" value="EAL_sf"/>
</dbReference>
<dbReference type="PANTHER" id="PTHR33121:SF79">
    <property type="entry name" value="CYCLIC DI-GMP PHOSPHODIESTERASE PDED-RELATED"/>
    <property type="match status" value="1"/>
</dbReference>
<reference evidence="5 6" key="1">
    <citation type="submission" date="2016-03" db="EMBL/GenBank/DDBJ databases">
        <title>Chemosynthetic sulphur-oxidizing symbionts of marine invertebrate animals are capable of nitrogen fixation.</title>
        <authorList>
            <person name="Petersen J.M."/>
            <person name="Kemper A."/>
            <person name="Gruber-Vodicka H."/>
            <person name="Cardini U."/>
            <person name="Geest Mvander."/>
            <person name="Kleiner M."/>
            <person name="Bulgheresi S."/>
            <person name="Fussmann M."/>
            <person name="Herbold C."/>
            <person name="Seah B.K.B."/>
            <person name="Antony C.Paul."/>
            <person name="Liu D."/>
            <person name="Belitz A."/>
            <person name="Weber M."/>
        </authorList>
    </citation>
    <scope>NUCLEOTIDE SEQUENCE [LARGE SCALE GENOMIC DNA]</scope>
    <source>
        <strain evidence="5">G_D</strain>
    </source>
</reference>